<gene>
    <name evidence="9" type="ORF">IAD04_01550</name>
</gene>
<dbReference type="AlphaFoldDB" id="A0A9D1KB58"/>
<comment type="similarity">
    <text evidence="1">Belongs to the aspartokinase family.</text>
</comment>
<dbReference type="GO" id="GO:0009089">
    <property type="term" value="P:lysine biosynthetic process via diaminopimelate"/>
    <property type="evidence" value="ECO:0007669"/>
    <property type="project" value="TreeGrafter"/>
</dbReference>
<evidence type="ECO:0000256" key="5">
    <source>
        <dbReference type="ARBA" id="ARBA00022777"/>
    </source>
</evidence>
<name>A0A9D1KB58_9FIRM</name>
<keyword evidence="4" id="KW-0547">Nucleotide-binding</keyword>
<dbReference type="InterPro" id="IPR001048">
    <property type="entry name" value="Asp/Glu/Uridylate_kinase"/>
</dbReference>
<feature type="non-terminal residue" evidence="9">
    <location>
        <position position="208"/>
    </location>
</feature>
<reference evidence="9" key="1">
    <citation type="submission" date="2020-10" db="EMBL/GenBank/DDBJ databases">
        <authorList>
            <person name="Gilroy R."/>
        </authorList>
    </citation>
    <scope>NUCLEOTIDE SEQUENCE</scope>
    <source>
        <strain evidence="9">14508</strain>
    </source>
</reference>
<feature type="domain" description="Aspartate/glutamate/uridylate kinase" evidence="8">
    <location>
        <begin position="3"/>
        <end position="203"/>
    </location>
</feature>
<proteinExistence type="inferred from homology"/>
<dbReference type="Pfam" id="PF00696">
    <property type="entry name" value="AA_kinase"/>
    <property type="match status" value="1"/>
</dbReference>
<keyword evidence="5" id="KW-0418">Kinase</keyword>
<reference evidence="9" key="2">
    <citation type="journal article" date="2021" name="PeerJ">
        <title>Extensive microbial diversity within the chicken gut microbiome revealed by metagenomics and culture.</title>
        <authorList>
            <person name="Gilroy R."/>
            <person name="Ravi A."/>
            <person name="Getino M."/>
            <person name="Pursley I."/>
            <person name="Horton D.L."/>
            <person name="Alikhan N.F."/>
            <person name="Baker D."/>
            <person name="Gharbi K."/>
            <person name="Hall N."/>
            <person name="Watson M."/>
            <person name="Adriaenssens E.M."/>
            <person name="Foster-Nyarko E."/>
            <person name="Jarju S."/>
            <person name="Secka A."/>
            <person name="Antonio M."/>
            <person name="Oren A."/>
            <person name="Chaudhuri R.R."/>
            <person name="La Ragione R."/>
            <person name="Hildebrand F."/>
            <person name="Pallen M.J."/>
        </authorList>
    </citation>
    <scope>NUCLEOTIDE SEQUENCE</scope>
    <source>
        <strain evidence="9">14508</strain>
    </source>
</reference>
<protein>
    <recommendedName>
        <fullName evidence="2">aspartate kinase</fullName>
        <ecNumber evidence="2">2.7.2.4</ecNumber>
    </recommendedName>
</protein>
<dbReference type="GO" id="GO:0009090">
    <property type="term" value="P:homoserine biosynthetic process"/>
    <property type="evidence" value="ECO:0007669"/>
    <property type="project" value="TreeGrafter"/>
</dbReference>
<evidence type="ECO:0000313" key="9">
    <source>
        <dbReference type="EMBL" id="HIT17051.1"/>
    </source>
</evidence>
<dbReference type="GO" id="GO:0005524">
    <property type="term" value="F:ATP binding"/>
    <property type="evidence" value="ECO:0007669"/>
    <property type="project" value="UniProtKB-KW"/>
</dbReference>
<dbReference type="EMBL" id="DVKI01000048">
    <property type="protein sequence ID" value="HIT17051.1"/>
    <property type="molecule type" value="Genomic_DNA"/>
</dbReference>
<dbReference type="PANTHER" id="PTHR21499">
    <property type="entry name" value="ASPARTATE KINASE"/>
    <property type="match status" value="1"/>
</dbReference>
<evidence type="ECO:0000256" key="7">
    <source>
        <dbReference type="ARBA" id="ARBA00047872"/>
    </source>
</evidence>
<evidence type="ECO:0000256" key="6">
    <source>
        <dbReference type="ARBA" id="ARBA00022840"/>
    </source>
</evidence>
<evidence type="ECO:0000256" key="2">
    <source>
        <dbReference type="ARBA" id="ARBA00013059"/>
    </source>
</evidence>
<keyword evidence="3" id="KW-0808">Transferase</keyword>
<dbReference type="PANTHER" id="PTHR21499:SF3">
    <property type="entry name" value="ASPARTOKINASE"/>
    <property type="match status" value="1"/>
</dbReference>
<dbReference type="EC" id="2.7.2.4" evidence="2"/>
<evidence type="ECO:0000256" key="4">
    <source>
        <dbReference type="ARBA" id="ARBA00022741"/>
    </source>
</evidence>
<sequence length="208" mass="23775">MKIYKYGGNILKNETTRKSIYKHLKEDKEKKIIVVSAIKDTPYATDQLLNLIHHNTDYYMQERLLTTGEMISTFIICNELKNLYVNCDFLYPEEIGIEVIKEKEQIQITNLNPTIIEQKLKQCDLLICPGFTAIDQNHKIVSLNRGGSDLTAVLLAKMLNVSEVTFFKDVAGVSLCNPKYFSNNKILAHVGYDKMILFAKHGSNLLQL</sequence>
<dbReference type="SUPFAM" id="SSF53633">
    <property type="entry name" value="Carbamate kinase-like"/>
    <property type="match status" value="1"/>
</dbReference>
<evidence type="ECO:0000313" key="10">
    <source>
        <dbReference type="Proteomes" id="UP000886893"/>
    </source>
</evidence>
<dbReference type="InterPro" id="IPR036393">
    <property type="entry name" value="AceGlu_kinase-like_sf"/>
</dbReference>
<keyword evidence="6" id="KW-0067">ATP-binding</keyword>
<dbReference type="GO" id="GO:0004072">
    <property type="term" value="F:aspartate kinase activity"/>
    <property type="evidence" value="ECO:0007669"/>
    <property type="project" value="UniProtKB-EC"/>
</dbReference>
<dbReference type="Proteomes" id="UP000886893">
    <property type="component" value="Unassembled WGS sequence"/>
</dbReference>
<evidence type="ECO:0000256" key="3">
    <source>
        <dbReference type="ARBA" id="ARBA00022679"/>
    </source>
</evidence>
<comment type="caution">
    <text evidence="9">The sequence shown here is derived from an EMBL/GenBank/DDBJ whole genome shotgun (WGS) entry which is preliminary data.</text>
</comment>
<dbReference type="Gene3D" id="3.40.1160.10">
    <property type="entry name" value="Acetylglutamate kinase-like"/>
    <property type="match status" value="1"/>
</dbReference>
<evidence type="ECO:0000259" key="8">
    <source>
        <dbReference type="Pfam" id="PF00696"/>
    </source>
</evidence>
<organism evidence="9 10">
    <name type="scientific">Candidatus Caccosoma faecigallinarum</name>
    <dbReference type="NCBI Taxonomy" id="2840720"/>
    <lineage>
        <taxon>Bacteria</taxon>
        <taxon>Bacillati</taxon>
        <taxon>Bacillota</taxon>
        <taxon>Bacillota incertae sedis</taxon>
        <taxon>Candidatus Caccosoma</taxon>
    </lineage>
</organism>
<comment type="catalytic activity">
    <reaction evidence="7">
        <text>L-aspartate + ATP = 4-phospho-L-aspartate + ADP</text>
        <dbReference type="Rhea" id="RHEA:23776"/>
        <dbReference type="ChEBI" id="CHEBI:29991"/>
        <dbReference type="ChEBI" id="CHEBI:30616"/>
        <dbReference type="ChEBI" id="CHEBI:57535"/>
        <dbReference type="ChEBI" id="CHEBI:456216"/>
        <dbReference type="EC" id="2.7.2.4"/>
    </reaction>
</comment>
<dbReference type="GO" id="GO:0005829">
    <property type="term" value="C:cytosol"/>
    <property type="evidence" value="ECO:0007669"/>
    <property type="project" value="TreeGrafter"/>
</dbReference>
<evidence type="ECO:0000256" key="1">
    <source>
        <dbReference type="ARBA" id="ARBA00010122"/>
    </source>
</evidence>
<accession>A0A9D1KB58</accession>